<evidence type="ECO:0000313" key="2">
    <source>
        <dbReference type="EMBL" id="WGK82925.1"/>
    </source>
</evidence>
<dbReference type="PANTHER" id="PTHR33055:SF3">
    <property type="entry name" value="PUTATIVE TRANSPOSASE FOR IS117-RELATED"/>
    <property type="match status" value="1"/>
</dbReference>
<proteinExistence type="predicted"/>
<evidence type="ECO:0000313" key="3">
    <source>
        <dbReference type="Proteomes" id="UP001239257"/>
    </source>
</evidence>
<dbReference type="PANTHER" id="PTHR33055">
    <property type="entry name" value="TRANSPOSASE FOR INSERTION SEQUENCE ELEMENT IS1111A"/>
    <property type="match status" value="1"/>
</dbReference>
<name>A0AAX3U8R8_9VIBR</name>
<evidence type="ECO:0000259" key="1">
    <source>
        <dbReference type="Pfam" id="PF01548"/>
    </source>
</evidence>
<dbReference type="GO" id="GO:0006313">
    <property type="term" value="P:DNA transposition"/>
    <property type="evidence" value="ECO:0007669"/>
    <property type="project" value="InterPro"/>
</dbReference>
<dbReference type="Pfam" id="PF01548">
    <property type="entry name" value="DEDD_Tnp_IS110"/>
    <property type="match status" value="1"/>
</dbReference>
<accession>A0AAX3U8R8</accession>
<protein>
    <submittedName>
        <fullName evidence="2">Transposase</fullName>
    </submittedName>
</protein>
<dbReference type="EMBL" id="CP118709">
    <property type="protein sequence ID" value="WGK82925.1"/>
    <property type="molecule type" value="Genomic_DNA"/>
</dbReference>
<dbReference type="InterPro" id="IPR047650">
    <property type="entry name" value="Transpos_IS110"/>
</dbReference>
<reference evidence="2" key="1">
    <citation type="submission" date="2022-02" db="EMBL/GenBank/DDBJ databases">
        <title>Emergence and expansion in Europe of a Vibrio aestuarianus clonal complex pathogenic for oysters.</title>
        <authorList>
            <person name="Mesnil A."/>
            <person name="Travers M.-A."/>
        </authorList>
    </citation>
    <scope>NUCLEOTIDE SEQUENCE</scope>
    <source>
        <strain evidence="2">U29</strain>
    </source>
</reference>
<sequence>MVAMDRQGHILWRKKLNRNQLKTFVINTTPAIVAVEPHPSCQYWGRLFNGAGFSVKIIPAQFVKPYLKSNKNDFNDAAAIAEAGSSGTMSCVSLKTHEQLALQATHRVRQRFIIERTATVNQMRALLLEYGITVPVGRKVFERNLPNILEDAGNGLPDFIRALVFRLRERWHHLDFQIDEMSSISTGHCSKVRNENELLLLTTNLNVVDADNTVDDTHNRACIRVC</sequence>
<organism evidence="2 3">
    <name type="scientific">Vibrio aestuarianus</name>
    <dbReference type="NCBI Taxonomy" id="28171"/>
    <lineage>
        <taxon>Bacteria</taxon>
        <taxon>Pseudomonadati</taxon>
        <taxon>Pseudomonadota</taxon>
        <taxon>Gammaproteobacteria</taxon>
        <taxon>Vibrionales</taxon>
        <taxon>Vibrionaceae</taxon>
        <taxon>Vibrio</taxon>
    </lineage>
</organism>
<dbReference type="Proteomes" id="UP001239257">
    <property type="component" value="Chromosome 1"/>
</dbReference>
<dbReference type="RefSeq" id="WP_274701666.1">
    <property type="nucleotide sequence ID" value="NZ_CP118709.1"/>
</dbReference>
<feature type="domain" description="Transposase IS110-like N-terminal" evidence="1">
    <location>
        <begin position="2"/>
        <end position="130"/>
    </location>
</feature>
<gene>
    <name evidence="2" type="ORF">PYE51_02150</name>
</gene>
<dbReference type="GO" id="GO:0004803">
    <property type="term" value="F:transposase activity"/>
    <property type="evidence" value="ECO:0007669"/>
    <property type="project" value="InterPro"/>
</dbReference>
<dbReference type="GO" id="GO:0003677">
    <property type="term" value="F:DNA binding"/>
    <property type="evidence" value="ECO:0007669"/>
    <property type="project" value="InterPro"/>
</dbReference>
<dbReference type="InterPro" id="IPR002525">
    <property type="entry name" value="Transp_IS110-like_N"/>
</dbReference>
<dbReference type="AlphaFoldDB" id="A0AAX3U8R8"/>